<dbReference type="SUPFAM" id="SSF56672">
    <property type="entry name" value="DNA/RNA polymerases"/>
    <property type="match status" value="1"/>
</dbReference>
<keyword evidence="2" id="KW-0695">RNA-directed DNA polymerase</keyword>
<dbReference type="InterPro" id="IPR000477">
    <property type="entry name" value="RT_dom"/>
</dbReference>
<name>A0A6G5AAA0_RHIMP</name>
<keyword evidence="2" id="KW-0808">Transferase</keyword>
<dbReference type="EMBL" id="GIKN01005652">
    <property type="protein sequence ID" value="NIE47925.1"/>
    <property type="molecule type" value="Transcribed_RNA"/>
</dbReference>
<organism evidence="2">
    <name type="scientific">Rhipicephalus microplus</name>
    <name type="common">Cattle tick</name>
    <name type="synonym">Boophilus microplus</name>
    <dbReference type="NCBI Taxonomy" id="6941"/>
    <lineage>
        <taxon>Eukaryota</taxon>
        <taxon>Metazoa</taxon>
        <taxon>Ecdysozoa</taxon>
        <taxon>Arthropoda</taxon>
        <taxon>Chelicerata</taxon>
        <taxon>Arachnida</taxon>
        <taxon>Acari</taxon>
        <taxon>Parasitiformes</taxon>
        <taxon>Ixodida</taxon>
        <taxon>Ixodoidea</taxon>
        <taxon>Ixodidae</taxon>
        <taxon>Rhipicephalinae</taxon>
        <taxon>Rhipicephalus</taxon>
        <taxon>Boophilus</taxon>
    </lineage>
</organism>
<keyword evidence="2" id="KW-0540">Nuclease</keyword>
<proteinExistence type="predicted"/>
<sequence length="243" mass="28098">MVFILSQLPSAVCSNKNKQSRAVAVNSGVPQGSVLGPLLFLLYINDLPNRVTVPIRLFADDCVVYSRIETEHDQVNLNNNLQRIKDWCEEWQMSLNTEKTVFMTITRKKAPLDYNYQIGNAFLKRVQNYKYLGLWFTPDLRWNTHIDNVCSRATKALYSLRRNLYTAPSDIKCLAYKTLVRPIIEYSKIVWDPYTKTNCNKITKYSDLVRDLFLINIADIILLLNSVKKLDWIVLNLGRGLSV</sequence>
<dbReference type="InterPro" id="IPR043502">
    <property type="entry name" value="DNA/RNA_pol_sf"/>
</dbReference>
<dbReference type="GO" id="GO:0003964">
    <property type="term" value="F:RNA-directed DNA polymerase activity"/>
    <property type="evidence" value="ECO:0007669"/>
    <property type="project" value="UniProtKB-KW"/>
</dbReference>
<feature type="domain" description="Reverse transcriptase" evidence="1">
    <location>
        <begin position="1"/>
        <end position="136"/>
    </location>
</feature>
<dbReference type="AlphaFoldDB" id="A0A6G5AAA0"/>
<evidence type="ECO:0000313" key="2">
    <source>
        <dbReference type="EMBL" id="NIE47925.1"/>
    </source>
</evidence>
<dbReference type="PROSITE" id="PS50878">
    <property type="entry name" value="RT_POL"/>
    <property type="match status" value="1"/>
</dbReference>
<dbReference type="GO" id="GO:0004519">
    <property type="term" value="F:endonuclease activity"/>
    <property type="evidence" value="ECO:0007669"/>
    <property type="project" value="UniProtKB-KW"/>
</dbReference>
<evidence type="ECO:0000259" key="1">
    <source>
        <dbReference type="PROSITE" id="PS50878"/>
    </source>
</evidence>
<keyword evidence="2" id="KW-0548">Nucleotidyltransferase</keyword>
<reference evidence="2" key="1">
    <citation type="submission" date="2020-03" db="EMBL/GenBank/DDBJ databases">
        <title>A transcriptome and proteome of the tick Rhipicephalus microplus shaped by the genetic composition of its hosts and developmental stage.</title>
        <authorList>
            <person name="Garcia G.R."/>
            <person name="Ribeiro J.M.C."/>
            <person name="Maruyama S.R."/>
            <person name="Gardinasse L.G."/>
            <person name="Nelson K."/>
            <person name="Ferreira B.R."/>
            <person name="Andrade T.G."/>
            <person name="Santos I.K.F.M."/>
        </authorList>
    </citation>
    <scope>NUCLEOTIDE SEQUENCE</scope>
    <source>
        <strain evidence="2">NSGR</strain>
        <tissue evidence="2">Salivary glands</tissue>
    </source>
</reference>
<keyword evidence="2" id="KW-0255">Endonuclease</keyword>
<protein>
    <submittedName>
        <fullName evidence="2">Putative endonuclease/reverse transcriptase</fullName>
    </submittedName>
</protein>
<accession>A0A6G5AAA0</accession>
<dbReference type="Pfam" id="PF00078">
    <property type="entry name" value="RVT_1"/>
    <property type="match status" value="1"/>
</dbReference>
<keyword evidence="2" id="KW-0378">Hydrolase</keyword>
<dbReference type="PANTHER" id="PTHR33332">
    <property type="entry name" value="REVERSE TRANSCRIPTASE DOMAIN-CONTAINING PROTEIN"/>
    <property type="match status" value="1"/>
</dbReference>